<gene>
    <name evidence="3" type="ORF">H0485_11345</name>
</gene>
<comment type="caution">
    <text evidence="3">The sequence shown here is derived from an EMBL/GenBank/DDBJ whole genome shotgun (WGS) entry which is preliminary data.</text>
</comment>
<dbReference type="Pfam" id="PF13416">
    <property type="entry name" value="SBP_bac_8"/>
    <property type="match status" value="1"/>
</dbReference>
<name>A0ABS8CMN6_9RHOB</name>
<dbReference type="Gene3D" id="3.40.190.10">
    <property type="entry name" value="Periplasmic binding protein-like II"/>
    <property type="match status" value="2"/>
</dbReference>
<dbReference type="EMBL" id="JACDXX010000009">
    <property type="protein sequence ID" value="MCB5410591.1"/>
    <property type="molecule type" value="Genomic_DNA"/>
</dbReference>
<evidence type="ECO:0000256" key="2">
    <source>
        <dbReference type="SAM" id="SignalP"/>
    </source>
</evidence>
<keyword evidence="4" id="KW-1185">Reference proteome</keyword>
<proteinExistence type="predicted"/>
<evidence type="ECO:0000256" key="1">
    <source>
        <dbReference type="ARBA" id="ARBA00022729"/>
    </source>
</evidence>
<reference evidence="3 4" key="1">
    <citation type="submission" date="2020-07" db="EMBL/GenBank/DDBJ databases">
        <title>Pseudogemmobacter sp. nov., isolated from poultry manure in Taiwan.</title>
        <authorList>
            <person name="Lin S.-Y."/>
            <person name="Tang Y.-S."/>
            <person name="Young C.-C."/>
        </authorList>
    </citation>
    <scope>NUCLEOTIDE SEQUENCE [LARGE SCALE GENOMIC DNA]</scope>
    <source>
        <strain evidence="3 4">CC-YST710</strain>
    </source>
</reference>
<protein>
    <submittedName>
        <fullName evidence="3">ABC transporter substrate-binding protein</fullName>
    </submittedName>
</protein>
<feature type="signal peptide" evidence="2">
    <location>
        <begin position="1"/>
        <end position="20"/>
    </location>
</feature>
<organism evidence="3 4">
    <name type="scientific">Pseudogemmobacter faecipullorum</name>
    <dbReference type="NCBI Taxonomy" id="2755041"/>
    <lineage>
        <taxon>Bacteria</taxon>
        <taxon>Pseudomonadati</taxon>
        <taxon>Pseudomonadota</taxon>
        <taxon>Alphaproteobacteria</taxon>
        <taxon>Rhodobacterales</taxon>
        <taxon>Paracoccaceae</taxon>
        <taxon>Pseudogemmobacter</taxon>
    </lineage>
</organism>
<dbReference type="InterPro" id="IPR006059">
    <property type="entry name" value="SBP"/>
</dbReference>
<dbReference type="RefSeq" id="WP_226935622.1">
    <property type="nucleotide sequence ID" value="NZ_JACDXX010000009.1"/>
</dbReference>
<evidence type="ECO:0000313" key="4">
    <source>
        <dbReference type="Proteomes" id="UP001198571"/>
    </source>
</evidence>
<keyword evidence="1 2" id="KW-0732">Signal</keyword>
<dbReference type="CDD" id="cd13589">
    <property type="entry name" value="PBP2_polyamine_RpCGA009"/>
    <property type="match status" value="1"/>
</dbReference>
<sequence>MNKLLFLTTALVAAASVARADVNVLSWGGAYGNSHNEAYIKPFAAETGIKISMSDADNPATPVKAMVEAGNVTVNVASVEYADAVRLCDEGLLEEIDPAILLPAADGTAATDDFIAGAVTPCFIGTDVYTMAIAFDDSKFADAKPASPADFFDTAKFPGKRTMRKGAKFNLEFALMADGVPAAEVYDMLGTPEGVDRAFAKLDTLKNDMIWWEAGAQAPQLLADGEVAMAYAFNGRIFSAATTDNKPFKIVWDGQVYEMEGWVVPKGAPDLEDAMKFIAFSTGTGPQARAAEFISYGPPRASAAAAVGNFNGTDIPMAPNLPTTAANMTNALASNLDFWVDHDAELNERFNSWLLAN</sequence>
<evidence type="ECO:0000313" key="3">
    <source>
        <dbReference type="EMBL" id="MCB5410591.1"/>
    </source>
</evidence>
<dbReference type="Proteomes" id="UP001198571">
    <property type="component" value="Unassembled WGS sequence"/>
</dbReference>
<dbReference type="SUPFAM" id="SSF53850">
    <property type="entry name" value="Periplasmic binding protein-like II"/>
    <property type="match status" value="1"/>
</dbReference>
<dbReference type="PANTHER" id="PTHR30222:SF2">
    <property type="entry name" value="ABC TRANSPORTER SUBSTRATE-BINDING PROTEIN"/>
    <property type="match status" value="1"/>
</dbReference>
<accession>A0ABS8CMN6</accession>
<dbReference type="PANTHER" id="PTHR30222">
    <property type="entry name" value="SPERMIDINE/PUTRESCINE-BINDING PERIPLASMIC PROTEIN"/>
    <property type="match status" value="1"/>
</dbReference>
<feature type="chain" id="PRO_5047488679" evidence="2">
    <location>
        <begin position="21"/>
        <end position="357"/>
    </location>
</feature>